<dbReference type="RefSeq" id="WP_038681502.1">
    <property type="nucleotide sequence ID" value="NZ_BJMC01000013.1"/>
</dbReference>
<comment type="catalytic activity">
    <reaction evidence="10">
        <text>an NDP-alpha-D-glucose + (2R)-3-phosphoglycerate = (2R)-2-O-(alpha-D-glucopyranosyl)-3-phospho-glycerate + a ribonucleoside 5'-diphosphate + H(+)</text>
        <dbReference type="Rhea" id="RHEA:47244"/>
        <dbReference type="ChEBI" id="CHEBI:15378"/>
        <dbReference type="ChEBI" id="CHEBI:57930"/>
        <dbReference type="ChEBI" id="CHEBI:58272"/>
        <dbReference type="ChEBI" id="CHEBI:62600"/>
        <dbReference type="ChEBI" id="CHEBI:76533"/>
        <dbReference type="EC" id="2.4.1.266"/>
    </reaction>
    <physiologicalReaction direction="left-to-right" evidence="10">
        <dbReference type="Rhea" id="RHEA:47245"/>
    </physiologicalReaction>
</comment>
<dbReference type="Gene3D" id="3.90.550.10">
    <property type="entry name" value="Spore Coat Polysaccharide Biosynthesis Protein SpsA, Chain A"/>
    <property type="match status" value="1"/>
</dbReference>
<name>A0A0A1DQM9_NOCSI</name>
<evidence type="ECO:0000313" key="12">
    <source>
        <dbReference type="Proteomes" id="UP000030300"/>
    </source>
</evidence>
<gene>
    <name evidence="11" type="ORF">KR76_22485</name>
</gene>
<keyword evidence="5 11" id="KW-0808">Transferase</keyword>
<keyword evidence="4 11" id="KW-0328">Glycosyltransferase</keyword>
<organism evidence="11 12">
    <name type="scientific">Nocardioides simplex</name>
    <name type="common">Arthrobacter simplex</name>
    <dbReference type="NCBI Taxonomy" id="2045"/>
    <lineage>
        <taxon>Bacteria</taxon>
        <taxon>Bacillati</taxon>
        <taxon>Actinomycetota</taxon>
        <taxon>Actinomycetes</taxon>
        <taxon>Propionibacteriales</taxon>
        <taxon>Nocardioidaceae</taxon>
        <taxon>Pimelobacter</taxon>
    </lineage>
</organism>
<dbReference type="STRING" id="2045.KR76_22485"/>
<comment type="similarity">
    <text evidence="3">Belongs to the glycosyltransferase 2 family.</text>
</comment>
<evidence type="ECO:0000256" key="3">
    <source>
        <dbReference type="ARBA" id="ARBA00006739"/>
    </source>
</evidence>
<dbReference type="OrthoDB" id="5011697at2"/>
<comment type="cofactor">
    <cofactor evidence="1">
        <name>Mn(2+)</name>
        <dbReference type="ChEBI" id="CHEBI:29035"/>
    </cofactor>
</comment>
<protein>
    <recommendedName>
        <fullName evidence="8">Glucosyl-3-phosphoglycerate synthase</fullName>
        <ecNumber evidence="7">2.4.1.266</ecNumber>
    </recommendedName>
</protein>
<evidence type="ECO:0000256" key="8">
    <source>
        <dbReference type="ARBA" id="ARBA00040894"/>
    </source>
</evidence>
<dbReference type="KEGG" id="psim:KR76_22485"/>
<proteinExistence type="inferred from homology"/>
<accession>A0A0A1DQM9</accession>
<dbReference type="InterPro" id="IPR050256">
    <property type="entry name" value="Glycosyltransferase_2"/>
</dbReference>
<dbReference type="PANTHER" id="PTHR48090">
    <property type="entry name" value="UNDECAPRENYL-PHOSPHATE 4-DEOXY-4-FORMAMIDO-L-ARABINOSE TRANSFERASE-RELATED"/>
    <property type="match status" value="1"/>
</dbReference>
<dbReference type="AlphaFoldDB" id="A0A0A1DQM9"/>
<keyword evidence="6" id="KW-0460">Magnesium</keyword>
<dbReference type="GO" id="GO:0016757">
    <property type="term" value="F:glycosyltransferase activity"/>
    <property type="evidence" value="ECO:0007669"/>
    <property type="project" value="UniProtKB-KW"/>
</dbReference>
<evidence type="ECO:0000256" key="6">
    <source>
        <dbReference type="ARBA" id="ARBA00022842"/>
    </source>
</evidence>
<dbReference type="NCBIfam" id="NF010496">
    <property type="entry name" value="PRK13915.1"/>
    <property type="match status" value="1"/>
</dbReference>
<dbReference type="Pfam" id="PF00535">
    <property type="entry name" value="Glycos_transf_2"/>
    <property type="match status" value="1"/>
</dbReference>
<evidence type="ECO:0000256" key="2">
    <source>
        <dbReference type="ARBA" id="ARBA00001946"/>
    </source>
</evidence>
<dbReference type="Proteomes" id="UP000030300">
    <property type="component" value="Chromosome"/>
</dbReference>
<keyword evidence="12" id="KW-1185">Reference proteome</keyword>
<dbReference type="SUPFAM" id="SSF53448">
    <property type="entry name" value="Nucleotide-diphospho-sugar transferases"/>
    <property type="match status" value="1"/>
</dbReference>
<dbReference type="HOGENOM" id="CLU_053119_0_0_11"/>
<dbReference type="eggNOG" id="COG0463">
    <property type="taxonomic scope" value="Bacteria"/>
</dbReference>
<dbReference type="InterPro" id="IPR029044">
    <property type="entry name" value="Nucleotide-diphossugar_trans"/>
</dbReference>
<dbReference type="InterPro" id="IPR001173">
    <property type="entry name" value="Glyco_trans_2-like"/>
</dbReference>
<evidence type="ECO:0000256" key="1">
    <source>
        <dbReference type="ARBA" id="ARBA00001936"/>
    </source>
</evidence>
<reference evidence="11 12" key="1">
    <citation type="journal article" date="2015" name="Genome Announc.">
        <title>Complete Genome Sequence of Steroid-Transforming Nocardioides simplex VKM Ac-2033D.</title>
        <authorList>
            <person name="Shtratnikova V.Y."/>
            <person name="Schelkunov M.I."/>
            <person name="Pekov Y.A."/>
            <person name="Fokina V.V."/>
            <person name="Logacheva M.D."/>
            <person name="Sokolov S.L."/>
            <person name="Bragin E.Y."/>
            <person name="Ashapkin V.V."/>
            <person name="Donova M.V."/>
        </authorList>
    </citation>
    <scope>NUCLEOTIDE SEQUENCE [LARGE SCALE GENOMIC DNA]</scope>
    <source>
        <strain evidence="11 12">VKM Ac-2033D</strain>
    </source>
</reference>
<dbReference type="EC" id="2.4.1.266" evidence="7"/>
<dbReference type="EMBL" id="CP009896">
    <property type="protein sequence ID" value="AIY18853.1"/>
    <property type="molecule type" value="Genomic_DNA"/>
</dbReference>
<evidence type="ECO:0000313" key="11">
    <source>
        <dbReference type="EMBL" id="AIY18853.1"/>
    </source>
</evidence>
<comment type="catalytic activity">
    <reaction evidence="9">
        <text>(2R)-3-phosphoglycerate + UDP-alpha-D-glucose = (2R)-2-O-(alpha-D-glucopyranosyl)-3-phospho-glycerate + UDP + H(+)</text>
        <dbReference type="Rhea" id="RHEA:31319"/>
        <dbReference type="ChEBI" id="CHEBI:15378"/>
        <dbReference type="ChEBI" id="CHEBI:58223"/>
        <dbReference type="ChEBI" id="CHEBI:58272"/>
        <dbReference type="ChEBI" id="CHEBI:58885"/>
        <dbReference type="ChEBI" id="CHEBI:62600"/>
        <dbReference type="EC" id="2.4.1.266"/>
    </reaction>
    <physiologicalReaction direction="left-to-right" evidence="9">
        <dbReference type="Rhea" id="RHEA:31320"/>
    </physiologicalReaction>
</comment>
<evidence type="ECO:0000256" key="9">
    <source>
        <dbReference type="ARBA" id="ARBA00048689"/>
    </source>
</evidence>
<comment type="cofactor">
    <cofactor evidence="2">
        <name>Mg(2+)</name>
        <dbReference type="ChEBI" id="CHEBI:18420"/>
    </cofactor>
</comment>
<evidence type="ECO:0000256" key="7">
    <source>
        <dbReference type="ARBA" id="ARBA00039022"/>
    </source>
</evidence>
<dbReference type="GeneID" id="96611550"/>
<evidence type="ECO:0000256" key="5">
    <source>
        <dbReference type="ARBA" id="ARBA00022679"/>
    </source>
</evidence>
<dbReference type="PANTHER" id="PTHR48090:SF10">
    <property type="entry name" value="GLUCOSYL-3-PHOSPHOGLYCERATE SYNTHASE"/>
    <property type="match status" value="1"/>
</dbReference>
<sequence>MGIRAAHWDDWSLEVLLGRKVELGQRVSLVVPARNEAATVGAVVSRVREALMETVALVDEIVVIDSDSVDDTFAVAASAGARVHRAAEIRPDLGTHPGKGEAMWKSLFVTSGDLVVFMDADLHDWDTHFVPGLLGPLLSDPGVQLVKGFYDRPGAEGPLEGGRVTELVARPLIALLFPELGSLVQPLAGEWAVRRTWFAGLSVPTGYAVELAALVDTVRAGGTSSLAQVDLGVRAHRHQALRDLGGMATQILAAALARSGVVPAAGGEAAVLRQYLRGLEPVEHVVPTVERPAAEAYL</sequence>
<evidence type="ECO:0000256" key="10">
    <source>
        <dbReference type="ARBA" id="ARBA00048997"/>
    </source>
</evidence>
<evidence type="ECO:0000256" key="4">
    <source>
        <dbReference type="ARBA" id="ARBA00022676"/>
    </source>
</evidence>